<evidence type="ECO:0000313" key="1">
    <source>
        <dbReference type="EMBL" id="REF87487.1"/>
    </source>
</evidence>
<dbReference type="Proteomes" id="UP000256900">
    <property type="component" value="Unassembled WGS sequence"/>
</dbReference>
<gene>
    <name evidence="1" type="ORF">DES32_1110</name>
</gene>
<dbReference type="SUPFAM" id="SSF48576">
    <property type="entry name" value="Terpenoid synthases"/>
    <property type="match status" value="1"/>
</dbReference>
<dbReference type="InterPro" id="IPR017827">
    <property type="entry name" value="HSQ_synthase_HpnC"/>
</dbReference>
<dbReference type="NCBIfam" id="TIGR03464">
    <property type="entry name" value="HpnC"/>
    <property type="match status" value="1"/>
</dbReference>
<dbReference type="Gene3D" id="1.10.600.10">
    <property type="entry name" value="Farnesyl Diphosphate Synthase"/>
    <property type="match status" value="1"/>
</dbReference>
<reference evidence="1 2" key="1">
    <citation type="submission" date="2018-08" db="EMBL/GenBank/DDBJ databases">
        <title>Genomic Encyclopedia of Type Strains, Phase IV (KMG-IV): sequencing the most valuable type-strain genomes for metagenomic binning, comparative biology and taxonomic classification.</title>
        <authorList>
            <person name="Goeker M."/>
        </authorList>
    </citation>
    <scope>NUCLEOTIDE SEQUENCE [LARGE SCALE GENOMIC DNA]</scope>
    <source>
        <strain evidence="1 2">BW863</strain>
    </source>
</reference>
<dbReference type="OrthoDB" id="9807580at2"/>
<dbReference type="GO" id="GO:0016114">
    <property type="term" value="P:terpenoid biosynthetic process"/>
    <property type="evidence" value="ECO:0007669"/>
    <property type="project" value="UniProtKB-ARBA"/>
</dbReference>
<accession>A0A3D9YXW1</accession>
<dbReference type="EMBL" id="QUMO01000002">
    <property type="protein sequence ID" value="REF87487.1"/>
    <property type="molecule type" value="Genomic_DNA"/>
</dbReference>
<dbReference type="SFLD" id="SFLDS00005">
    <property type="entry name" value="Isoprenoid_Synthase_Type_I"/>
    <property type="match status" value="1"/>
</dbReference>
<comment type="caution">
    <text evidence="1">The sequence shown here is derived from an EMBL/GenBank/DDBJ whole genome shotgun (WGS) entry which is preliminary data.</text>
</comment>
<sequence>MSDAILQPATKTHRDENFPVASALIARAHRPVVLAFYNFVRAADDIADSPELSPDEKIARLDRFEAALLGRDDSVEVARPLREALAARKLPARHALDLLYAFRMDATKTRYANFDELMHYCAYSAAPVGRFVLDVHGESESTWPANDALCSALQIINHTQDCGADYRNLDRVYIPQDALAKYGTDVAALGADKATPALLACLHELSARTEKLVAEGRTLSPQVKDWRLSLETAVIGRLAQTLVTLLQKRDPLSQNVHLNKPEFLAWTLAGVGDGFVGRIKGAPAAAATQARRA</sequence>
<organism evidence="1 2">
    <name type="scientific">Methylovirgula ligni</name>
    <dbReference type="NCBI Taxonomy" id="569860"/>
    <lineage>
        <taxon>Bacteria</taxon>
        <taxon>Pseudomonadati</taxon>
        <taxon>Pseudomonadota</taxon>
        <taxon>Alphaproteobacteria</taxon>
        <taxon>Hyphomicrobiales</taxon>
        <taxon>Beijerinckiaceae</taxon>
        <taxon>Methylovirgula</taxon>
    </lineage>
</organism>
<dbReference type="CDD" id="cd00683">
    <property type="entry name" value="Trans_IPPS_HH"/>
    <property type="match status" value="1"/>
</dbReference>
<dbReference type="Pfam" id="PF00494">
    <property type="entry name" value="SQS_PSY"/>
    <property type="match status" value="1"/>
</dbReference>
<dbReference type="GO" id="GO:0051996">
    <property type="term" value="F:squalene synthase [NAD(P)H] activity"/>
    <property type="evidence" value="ECO:0007669"/>
    <property type="project" value="InterPro"/>
</dbReference>
<dbReference type="InterPro" id="IPR008949">
    <property type="entry name" value="Isoprenoid_synthase_dom_sf"/>
</dbReference>
<dbReference type="PANTHER" id="PTHR31480">
    <property type="entry name" value="BIFUNCTIONAL LYCOPENE CYCLASE/PHYTOENE SYNTHASE"/>
    <property type="match status" value="1"/>
</dbReference>
<dbReference type="AlphaFoldDB" id="A0A3D9YXW1"/>
<dbReference type="InterPro" id="IPR033904">
    <property type="entry name" value="Trans_IPPS_HH"/>
</dbReference>
<dbReference type="RefSeq" id="WP_115835684.1">
    <property type="nucleotide sequence ID" value="NZ_CP025086.1"/>
</dbReference>
<dbReference type="GO" id="GO:0004311">
    <property type="term" value="F:geranylgeranyl diphosphate synthase activity"/>
    <property type="evidence" value="ECO:0007669"/>
    <property type="project" value="InterPro"/>
</dbReference>
<name>A0A3D9YXW1_9HYPH</name>
<dbReference type="SFLD" id="SFLDG01212">
    <property type="entry name" value="Phytoene_synthase_like"/>
    <property type="match status" value="1"/>
</dbReference>
<protein>
    <submittedName>
        <fullName evidence="1">Squalene synthase HpnC</fullName>
    </submittedName>
</protein>
<dbReference type="SFLD" id="SFLDG01018">
    <property type="entry name" value="Squalene/Phytoene_Synthase_Lik"/>
    <property type="match status" value="1"/>
</dbReference>
<dbReference type="InterPro" id="IPR002060">
    <property type="entry name" value="Squ/phyt_synthse"/>
</dbReference>
<evidence type="ECO:0000313" key="2">
    <source>
        <dbReference type="Proteomes" id="UP000256900"/>
    </source>
</evidence>
<dbReference type="InterPro" id="IPR044843">
    <property type="entry name" value="Trans_IPPS_bact-type"/>
</dbReference>
<keyword evidence="2" id="KW-1185">Reference proteome</keyword>
<proteinExistence type="predicted"/>